<proteinExistence type="predicted"/>
<accession>G5HAC7</accession>
<evidence type="ECO:0008006" key="4">
    <source>
        <dbReference type="Google" id="ProtNLM"/>
    </source>
</evidence>
<feature type="region of interest" description="Disordered" evidence="1">
    <location>
        <begin position="162"/>
        <end position="185"/>
    </location>
</feature>
<reference evidence="2 3" key="1">
    <citation type="submission" date="2011-08" db="EMBL/GenBank/DDBJ databases">
        <title>The Genome Sequence of Alistipes indistinctus YIT 12060.</title>
        <authorList>
            <consortium name="The Broad Institute Genome Sequencing Platform"/>
            <person name="Earl A."/>
            <person name="Ward D."/>
            <person name="Feldgarden M."/>
            <person name="Gevers D."/>
            <person name="Morotomi M."/>
            <person name="Young S.K."/>
            <person name="Zeng Q."/>
            <person name="Gargeya S."/>
            <person name="Fitzgerald M."/>
            <person name="Haas B."/>
            <person name="Abouelleil A."/>
            <person name="Alvarado L."/>
            <person name="Arachchi H.M."/>
            <person name="Berlin A."/>
            <person name="Brown A."/>
            <person name="Chapman S.B."/>
            <person name="Chen Z."/>
            <person name="Dunbar C."/>
            <person name="Freedman E."/>
            <person name="Gearin G."/>
            <person name="Gellesch M."/>
            <person name="Goldberg J."/>
            <person name="Griggs A."/>
            <person name="Gujja S."/>
            <person name="Heiman D."/>
            <person name="Howarth C."/>
            <person name="Larson L."/>
            <person name="Lui A."/>
            <person name="MacDonald P.J.P."/>
            <person name="Montmayeur A."/>
            <person name="Murphy C."/>
            <person name="Neiman D."/>
            <person name="Pearson M."/>
            <person name="Priest M."/>
            <person name="Roberts A."/>
            <person name="Saif S."/>
            <person name="Shea T."/>
            <person name="Shenoy N."/>
            <person name="Sisk P."/>
            <person name="Stolte C."/>
            <person name="Sykes S."/>
            <person name="Wortman J."/>
            <person name="Nusbaum C."/>
            <person name="Birren B."/>
        </authorList>
    </citation>
    <scope>NUCLEOTIDE SEQUENCE [LARGE SCALE GENOMIC DNA]</scope>
    <source>
        <strain evidence="2 3">YIT 12060</strain>
    </source>
</reference>
<dbReference type="AlphaFoldDB" id="G5HAC7"/>
<name>G5HAC7_9BACT</name>
<feature type="compositionally biased region" description="Low complexity" evidence="1">
    <location>
        <begin position="162"/>
        <end position="177"/>
    </location>
</feature>
<dbReference type="STRING" id="742725.HMPREF9450_01592"/>
<gene>
    <name evidence="2" type="ORF">HMPREF9450_01592</name>
</gene>
<dbReference type="InterPro" id="IPR003772">
    <property type="entry name" value="YceD"/>
</dbReference>
<protein>
    <recommendedName>
        <fullName evidence="4">DUF177 domain-containing protein</fullName>
    </recommendedName>
</protein>
<sequence length="200" mass="22998">MDILKRYAIPYKGLSIGNHHFEFEVDDRFFDAFEGSEIHRGHASVSVELVKTERLLTLDFTIDGEAEVTCDRCLDEFMMPVHYAGTLQVRFSETEKESDGEVMWLSPNETELPLGQYIYESISLSLPYRKIHPEDAEGHSLCNPEMLSRFRIVSEEEFEQFVQQTAAEAATENAPAQDGDSPWSELETLKKKLEQEQQKK</sequence>
<dbReference type="OrthoDB" id="1524821at2"/>
<comment type="caution">
    <text evidence="2">The sequence shown here is derived from an EMBL/GenBank/DDBJ whole genome shotgun (WGS) entry which is preliminary data.</text>
</comment>
<dbReference type="HOGENOM" id="CLU_094155_0_0_10"/>
<dbReference type="RefSeq" id="WP_009134398.1">
    <property type="nucleotide sequence ID" value="NZ_CP102250.1"/>
</dbReference>
<dbReference type="PATRIC" id="fig|742725.3.peg.1684"/>
<dbReference type="EMBL" id="ADLD01000013">
    <property type="protein sequence ID" value="EHB91543.1"/>
    <property type="molecule type" value="Genomic_DNA"/>
</dbReference>
<dbReference type="Proteomes" id="UP000006008">
    <property type="component" value="Unassembled WGS sequence"/>
</dbReference>
<dbReference type="Pfam" id="PF02620">
    <property type="entry name" value="YceD"/>
    <property type="match status" value="1"/>
</dbReference>
<evidence type="ECO:0000313" key="2">
    <source>
        <dbReference type="EMBL" id="EHB91543.1"/>
    </source>
</evidence>
<evidence type="ECO:0000256" key="1">
    <source>
        <dbReference type="SAM" id="MobiDB-lite"/>
    </source>
</evidence>
<keyword evidence="3" id="KW-1185">Reference proteome</keyword>
<organism evidence="2 3">
    <name type="scientific">Alistipes indistinctus YIT 12060</name>
    <dbReference type="NCBI Taxonomy" id="742725"/>
    <lineage>
        <taxon>Bacteria</taxon>
        <taxon>Pseudomonadati</taxon>
        <taxon>Bacteroidota</taxon>
        <taxon>Bacteroidia</taxon>
        <taxon>Bacteroidales</taxon>
        <taxon>Rikenellaceae</taxon>
        <taxon>Alistipes</taxon>
    </lineage>
</organism>
<evidence type="ECO:0000313" key="3">
    <source>
        <dbReference type="Proteomes" id="UP000006008"/>
    </source>
</evidence>
<dbReference type="eggNOG" id="COG1399">
    <property type="taxonomic scope" value="Bacteria"/>
</dbReference>
<dbReference type="GeneID" id="92815375"/>